<keyword evidence="3 6" id="KW-0863">Zinc-finger</keyword>
<dbReference type="SUPFAM" id="SSF57667">
    <property type="entry name" value="beta-beta-alpha zinc fingers"/>
    <property type="match status" value="2"/>
</dbReference>
<feature type="domain" description="C2H2-type" evidence="8">
    <location>
        <begin position="409"/>
        <end position="436"/>
    </location>
</feature>
<evidence type="ECO:0000256" key="2">
    <source>
        <dbReference type="ARBA" id="ARBA00022737"/>
    </source>
</evidence>
<accession>A0AA97K601</accession>
<dbReference type="InterPro" id="IPR003309">
    <property type="entry name" value="SCAN_dom"/>
</dbReference>
<dbReference type="PROSITE" id="PS50157">
    <property type="entry name" value="ZINC_FINGER_C2H2_2"/>
    <property type="match status" value="4"/>
</dbReference>
<evidence type="ECO:0000256" key="7">
    <source>
        <dbReference type="SAM" id="MobiDB-lite"/>
    </source>
</evidence>
<dbReference type="Pfam" id="PF00096">
    <property type="entry name" value="zf-C2H2"/>
    <property type="match status" value="3"/>
</dbReference>
<evidence type="ECO:0000256" key="3">
    <source>
        <dbReference type="ARBA" id="ARBA00022771"/>
    </source>
</evidence>
<keyword evidence="2" id="KW-0677">Repeat</keyword>
<dbReference type="FunFam" id="3.30.160.60:FF:000218">
    <property type="entry name" value="Zinc finger protein 10"/>
    <property type="match status" value="1"/>
</dbReference>
<dbReference type="PANTHER" id="PTHR23226">
    <property type="entry name" value="ZINC FINGER AND SCAN DOMAIN-CONTAINING"/>
    <property type="match status" value="1"/>
</dbReference>
<dbReference type="AlphaFoldDB" id="A0AA97K601"/>
<feature type="region of interest" description="Disordered" evidence="7">
    <location>
        <begin position="298"/>
        <end position="355"/>
    </location>
</feature>
<protein>
    <submittedName>
        <fullName evidence="11">Zinc finger and SCAN domain-containing protein 16-like</fullName>
    </submittedName>
</protein>
<dbReference type="SUPFAM" id="SSF47353">
    <property type="entry name" value="Retrovirus capsid dimerization domain-like"/>
    <property type="match status" value="1"/>
</dbReference>
<sequence length="492" mass="55936">MREKMPTEEGVEADLGTFFQVPLGHRGIKIEEHILADLKMKENPQKAGQTSHILHARELLDWKACPLVKEEPEVLRVQSWEIQSQETEQPLCSGWGRARSLELESWSDMPALLASFEHVAYACQWPRGELVARLLPALNGDAREAYLSLSASDRQDYGKVKVAILKREPMVAEKQRQHFRQFRYQEAKGPRDAYRRLRELCRRWLNPERRTKEEILELLILEQFLNILPQEIQSHVWEQIPETCAQVVALAENLEARQQETERREVQVSGLLKDIAVNPPKAECLPSDSGQRLLCGEAKQTSGGDASSLGSSDTETTWDSSVDERGSGGSGKRGPSTRAAAQEATPSRTEEHFQGEEYRERFVEAEGLRTRPGAAGRDHAYSCSQCGKGFRWPSALAVHQRTHTGEKRHRCTECGKRFGQRGHLTVHRRIHSGEKPYACPQCGKQFVDSSHLNKHQRTHLGDRPHHCAECGRRCANKRSLVQHQRIHSKEKL</sequence>
<dbReference type="InterPro" id="IPR036236">
    <property type="entry name" value="Znf_C2H2_sf"/>
</dbReference>
<keyword evidence="10" id="KW-1185">Reference proteome</keyword>
<evidence type="ECO:0000313" key="10">
    <source>
        <dbReference type="Proteomes" id="UP001190640"/>
    </source>
</evidence>
<keyword evidence="1" id="KW-0479">Metal-binding</keyword>
<evidence type="ECO:0000256" key="1">
    <source>
        <dbReference type="ARBA" id="ARBA00022723"/>
    </source>
</evidence>
<evidence type="ECO:0000256" key="6">
    <source>
        <dbReference type="PROSITE-ProRule" id="PRU00042"/>
    </source>
</evidence>
<gene>
    <name evidence="11" type="primary">LOC129339009</name>
</gene>
<keyword evidence="4" id="KW-0862">Zinc</keyword>
<dbReference type="GO" id="GO:0000981">
    <property type="term" value="F:DNA-binding transcription factor activity, RNA polymerase II-specific"/>
    <property type="evidence" value="ECO:0007669"/>
    <property type="project" value="TreeGrafter"/>
</dbReference>
<evidence type="ECO:0000313" key="11">
    <source>
        <dbReference type="RefSeq" id="XP_054849576.1"/>
    </source>
</evidence>
<evidence type="ECO:0000259" key="8">
    <source>
        <dbReference type="PROSITE" id="PS50157"/>
    </source>
</evidence>
<dbReference type="PROSITE" id="PS00028">
    <property type="entry name" value="ZINC_FINGER_C2H2_1"/>
    <property type="match status" value="4"/>
</dbReference>
<dbReference type="Proteomes" id="UP001190640">
    <property type="component" value="Chromosome 12"/>
</dbReference>
<feature type="domain" description="C2H2-type" evidence="8">
    <location>
        <begin position="437"/>
        <end position="464"/>
    </location>
</feature>
<evidence type="ECO:0000256" key="5">
    <source>
        <dbReference type="ARBA" id="ARBA00023242"/>
    </source>
</evidence>
<dbReference type="GeneID" id="129339009"/>
<feature type="domain" description="C2H2-type" evidence="8">
    <location>
        <begin position="465"/>
        <end position="492"/>
    </location>
</feature>
<proteinExistence type="predicted"/>
<dbReference type="Pfam" id="PF02023">
    <property type="entry name" value="SCAN"/>
    <property type="match status" value="1"/>
</dbReference>
<dbReference type="FunFam" id="3.30.160.60:FF:001818">
    <property type="entry name" value="GDNF-inducible zinc finger protein 1 isoform X1"/>
    <property type="match status" value="1"/>
</dbReference>
<dbReference type="Gene3D" id="3.30.160.60">
    <property type="entry name" value="Classic Zinc Finger"/>
    <property type="match status" value="4"/>
</dbReference>
<evidence type="ECO:0000259" key="9">
    <source>
        <dbReference type="PROSITE" id="PS50804"/>
    </source>
</evidence>
<name>A0AA97K601_EUBMA</name>
<dbReference type="InterPro" id="IPR013087">
    <property type="entry name" value="Znf_C2H2_type"/>
</dbReference>
<dbReference type="KEGG" id="emc:129339009"/>
<feature type="compositionally biased region" description="Low complexity" evidence="7">
    <location>
        <begin position="302"/>
        <end position="313"/>
    </location>
</feature>
<feature type="domain" description="SCAN box" evidence="9">
    <location>
        <begin position="176"/>
        <end position="255"/>
    </location>
</feature>
<dbReference type="FunFam" id="3.30.160.60:FF:000446">
    <property type="entry name" value="Zinc finger protein"/>
    <property type="match status" value="1"/>
</dbReference>
<dbReference type="GO" id="GO:0008270">
    <property type="term" value="F:zinc ion binding"/>
    <property type="evidence" value="ECO:0007669"/>
    <property type="project" value="UniProtKB-KW"/>
</dbReference>
<reference evidence="11" key="1">
    <citation type="submission" date="2025-08" db="UniProtKB">
        <authorList>
            <consortium name="RefSeq"/>
        </authorList>
    </citation>
    <scope>IDENTIFICATION</scope>
    <source>
        <tissue evidence="11">Blood</tissue>
    </source>
</reference>
<feature type="domain" description="C2H2-type" evidence="8">
    <location>
        <begin position="381"/>
        <end position="408"/>
    </location>
</feature>
<dbReference type="FunFam" id="1.10.4020.10:FF:000001">
    <property type="entry name" value="zinc finger protein 263 isoform X1"/>
    <property type="match status" value="1"/>
</dbReference>
<dbReference type="SMART" id="SM00355">
    <property type="entry name" value="ZnF_C2H2"/>
    <property type="match status" value="4"/>
</dbReference>
<dbReference type="PANTHER" id="PTHR23226:SF362">
    <property type="entry name" value="PROTEIN CBG19812"/>
    <property type="match status" value="1"/>
</dbReference>
<dbReference type="FunFam" id="3.30.160.60:FF:000337">
    <property type="entry name" value="Zinc finger and BTB domain containing 41"/>
    <property type="match status" value="1"/>
</dbReference>
<dbReference type="InterPro" id="IPR038269">
    <property type="entry name" value="SCAN_sf"/>
</dbReference>
<dbReference type="Gene3D" id="1.10.4020.10">
    <property type="entry name" value="DNA breaking-rejoining enzymes"/>
    <property type="match status" value="1"/>
</dbReference>
<evidence type="ECO:0000256" key="4">
    <source>
        <dbReference type="ARBA" id="ARBA00022833"/>
    </source>
</evidence>
<keyword evidence="5" id="KW-0539">Nucleus</keyword>
<dbReference type="SMART" id="SM00431">
    <property type="entry name" value="SCAN"/>
    <property type="match status" value="1"/>
</dbReference>
<dbReference type="GO" id="GO:0000978">
    <property type="term" value="F:RNA polymerase II cis-regulatory region sequence-specific DNA binding"/>
    <property type="evidence" value="ECO:0007669"/>
    <property type="project" value="TreeGrafter"/>
</dbReference>
<organism evidence="10 11">
    <name type="scientific">Eublepharis macularius</name>
    <name type="common">Leopard gecko</name>
    <name type="synonym">Cyrtodactylus macularius</name>
    <dbReference type="NCBI Taxonomy" id="481883"/>
    <lineage>
        <taxon>Eukaryota</taxon>
        <taxon>Metazoa</taxon>
        <taxon>Chordata</taxon>
        <taxon>Craniata</taxon>
        <taxon>Vertebrata</taxon>
        <taxon>Euteleostomi</taxon>
        <taxon>Lepidosauria</taxon>
        <taxon>Squamata</taxon>
        <taxon>Bifurcata</taxon>
        <taxon>Gekkota</taxon>
        <taxon>Eublepharidae</taxon>
        <taxon>Eublepharinae</taxon>
        <taxon>Eublepharis</taxon>
    </lineage>
</organism>
<dbReference type="PROSITE" id="PS50804">
    <property type="entry name" value="SCAN_BOX"/>
    <property type="match status" value="1"/>
</dbReference>
<dbReference type="RefSeq" id="XP_054849576.1">
    <property type="nucleotide sequence ID" value="XM_054993601.1"/>
</dbReference>